<organism evidence="1 2">
    <name type="scientific">Maribacter aquivivus</name>
    <dbReference type="NCBI Taxonomy" id="228958"/>
    <lineage>
        <taxon>Bacteria</taxon>
        <taxon>Pseudomonadati</taxon>
        <taxon>Bacteroidota</taxon>
        <taxon>Flavobacteriia</taxon>
        <taxon>Flavobacteriales</taxon>
        <taxon>Flavobacteriaceae</taxon>
        <taxon>Maribacter</taxon>
    </lineage>
</organism>
<dbReference type="PANTHER" id="PTHR34472">
    <property type="entry name" value="SULFUR CARRIER PROTEIN THIS"/>
    <property type="match status" value="1"/>
</dbReference>
<dbReference type="CDD" id="cd00565">
    <property type="entry name" value="Ubl_ThiS"/>
    <property type="match status" value="1"/>
</dbReference>
<sequence length="67" mass="7410">MIHIKVNNTTHLFKPNTTLDEIIKGLDISVNGIAVAVNENIITKTEWHTKTLNESDEVLVIRATQGG</sequence>
<dbReference type="InterPro" id="IPR016155">
    <property type="entry name" value="Mopterin_synth/thiamin_S_b"/>
</dbReference>
<dbReference type="STRING" id="228958.SAMN04488007_2440"/>
<dbReference type="OrthoDB" id="1525151at2"/>
<keyword evidence="2" id="KW-1185">Reference proteome</keyword>
<evidence type="ECO:0000313" key="2">
    <source>
        <dbReference type="Proteomes" id="UP000184314"/>
    </source>
</evidence>
<dbReference type="Proteomes" id="UP000184314">
    <property type="component" value="Unassembled WGS sequence"/>
</dbReference>
<dbReference type="SUPFAM" id="SSF54285">
    <property type="entry name" value="MoaD/ThiS"/>
    <property type="match status" value="1"/>
</dbReference>
<dbReference type="Pfam" id="PF02597">
    <property type="entry name" value="ThiS"/>
    <property type="match status" value="1"/>
</dbReference>
<accession>A0A1M6QR96</accession>
<dbReference type="Gene3D" id="3.10.20.30">
    <property type="match status" value="1"/>
</dbReference>
<dbReference type="EMBL" id="FQZX01000002">
    <property type="protein sequence ID" value="SHK22613.1"/>
    <property type="molecule type" value="Genomic_DNA"/>
</dbReference>
<dbReference type="InterPro" id="IPR012675">
    <property type="entry name" value="Beta-grasp_dom_sf"/>
</dbReference>
<evidence type="ECO:0000313" key="1">
    <source>
        <dbReference type="EMBL" id="SHK22613.1"/>
    </source>
</evidence>
<dbReference type="InterPro" id="IPR003749">
    <property type="entry name" value="ThiS/MoaD-like"/>
</dbReference>
<name>A0A1M6QR96_9FLAO</name>
<protein>
    <submittedName>
        <fullName evidence="1">Sulfur carrier protein</fullName>
    </submittedName>
</protein>
<proteinExistence type="predicted"/>
<dbReference type="RefSeq" id="WP_073244509.1">
    <property type="nucleotide sequence ID" value="NZ_CANLFZ010000003.1"/>
</dbReference>
<dbReference type="PANTHER" id="PTHR34472:SF1">
    <property type="entry name" value="SULFUR CARRIER PROTEIN THIS"/>
    <property type="match status" value="1"/>
</dbReference>
<dbReference type="InterPro" id="IPR010035">
    <property type="entry name" value="Thi_S"/>
</dbReference>
<reference evidence="2" key="1">
    <citation type="submission" date="2016-11" db="EMBL/GenBank/DDBJ databases">
        <authorList>
            <person name="Varghese N."/>
            <person name="Submissions S."/>
        </authorList>
    </citation>
    <scope>NUCLEOTIDE SEQUENCE [LARGE SCALE GENOMIC DNA]</scope>
    <source>
        <strain evidence="2">DSM 16478</strain>
    </source>
</reference>
<gene>
    <name evidence="1" type="ORF">SAMN04488007_2440</name>
</gene>
<dbReference type="AlphaFoldDB" id="A0A1M6QR96"/>
<dbReference type="NCBIfam" id="TIGR01683">
    <property type="entry name" value="thiS"/>
    <property type="match status" value="1"/>
</dbReference>